<feature type="region of interest" description="Disordered" evidence="1">
    <location>
        <begin position="828"/>
        <end position="850"/>
    </location>
</feature>
<evidence type="ECO:0000313" key="3">
    <source>
        <dbReference type="EMBL" id="KAL0978175.1"/>
    </source>
</evidence>
<dbReference type="EMBL" id="JAGEUA010000005">
    <property type="protein sequence ID" value="KAL0978175.1"/>
    <property type="molecule type" value="Genomic_DNA"/>
</dbReference>
<proteinExistence type="predicted"/>
<protein>
    <recommendedName>
        <fullName evidence="2">TASOR pseudo-PARP domain-containing protein</fullName>
    </recommendedName>
</protein>
<dbReference type="InterPro" id="IPR022188">
    <property type="entry name" value="TASOR_DUF3715"/>
</dbReference>
<accession>A0ABD0WST6</accession>
<dbReference type="PANTHER" id="PTHR16207:SF1">
    <property type="entry name" value="PROTEIN TASOR"/>
    <property type="match status" value="1"/>
</dbReference>
<evidence type="ECO:0000256" key="1">
    <source>
        <dbReference type="SAM" id="MobiDB-lite"/>
    </source>
</evidence>
<dbReference type="Proteomes" id="UP001557470">
    <property type="component" value="Unassembled WGS sequence"/>
</dbReference>
<dbReference type="InterPro" id="IPR046432">
    <property type="entry name" value="TASOR"/>
</dbReference>
<keyword evidence="4" id="KW-1185">Reference proteome</keyword>
<feature type="domain" description="TASOR pseudo-PARP" evidence="2">
    <location>
        <begin position="150"/>
        <end position="294"/>
    </location>
</feature>
<gene>
    <name evidence="3" type="ORF">UPYG_G00167040</name>
</gene>
<feature type="region of interest" description="Disordered" evidence="1">
    <location>
        <begin position="1033"/>
        <end position="1083"/>
    </location>
</feature>
<organism evidence="3 4">
    <name type="scientific">Umbra pygmaea</name>
    <name type="common">Eastern mudminnow</name>
    <dbReference type="NCBI Taxonomy" id="75934"/>
    <lineage>
        <taxon>Eukaryota</taxon>
        <taxon>Metazoa</taxon>
        <taxon>Chordata</taxon>
        <taxon>Craniata</taxon>
        <taxon>Vertebrata</taxon>
        <taxon>Euteleostomi</taxon>
        <taxon>Actinopterygii</taxon>
        <taxon>Neopterygii</taxon>
        <taxon>Teleostei</taxon>
        <taxon>Protacanthopterygii</taxon>
        <taxon>Esociformes</taxon>
        <taxon>Umbridae</taxon>
        <taxon>Umbra</taxon>
    </lineage>
</organism>
<evidence type="ECO:0000259" key="2">
    <source>
        <dbReference type="Pfam" id="PF12509"/>
    </source>
</evidence>
<reference evidence="3 4" key="1">
    <citation type="submission" date="2024-06" db="EMBL/GenBank/DDBJ databases">
        <authorList>
            <person name="Pan Q."/>
            <person name="Wen M."/>
            <person name="Jouanno E."/>
            <person name="Zahm M."/>
            <person name="Klopp C."/>
            <person name="Cabau C."/>
            <person name="Louis A."/>
            <person name="Berthelot C."/>
            <person name="Parey E."/>
            <person name="Roest Crollius H."/>
            <person name="Montfort J."/>
            <person name="Robinson-Rechavi M."/>
            <person name="Bouchez O."/>
            <person name="Lampietro C."/>
            <person name="Lopez Roques C."/>
            <person name="Donnadieu C."/>
            <person name="Postlethwait J."/>
            <person name="Bobe J."/>
            <person name="Verreycken H."/>
            <person name="Guiguen Y."/>
        </authorList>
    </citation>
    <scope>NUCLEOTIDE SEQUENCE [LARGE SCALE GENOMIC DNA]</scope>
    <source>
        <strain evidence="3">Up_M1</strain>
        <tissue evidence="3">Testis</tissue>
    </source>
</reference>
<comment type="caution">
    <text evidence="3">The sequence shown here is derived from an EMBL/GenBank/DDBJ whole genome shotgun (WGS) entry which is preliminary data.</text>
</comment>
<feature type="compositionally biased region" description="Acidic residues" evidence="1">
    <location>
        <begin position="997"/>
        <end position="1014"/>
    </location>
</feature>
<sequence>METTSGGNVSGSKYSSVKYYNIPSEINVTPNQDGEFRGAGFSTHTHRSGGVVTQYIPKSGEHNNHRSGGVATQYVPKSGERLNFQIPRKNKENRALFQYVSSESREFEDILTILSSSYQDASSNGAYAYTKPRLIHSEQLEKDFVEKRKELKQDGRTEKELEETHGFLLSDHIKLPWTCEKGLSVGHSCITALGNPAKGVYLSKYSDLLQSKPFNPGVMGEIIIFKVIKGKVKSIYDNMSKNLLDPTPNFDSHFSKNASKVTSITSYRAYEQTQRYFYEYDFDELRVRPRHVCPYAVVSFQFKSKDALLKAKPLAPLRSNSQTPDGSKDRSKYMVWSGELVNDCNAVCRVSFCSFSPPFLPFRLPEKLELHLVMRMDQVTRLIPSALFSSSLYAGSHEVMKNGMYCNLLEVVDNSKSGDVLKALIQSLEDQRLVLVHMLTDKGVLFLLSSGQMATQSERCDGWKNCLQALFVFQESRDVAKYGTKCPASQDHLPSSSSHDAIMPKLKSFVPALHHALVKVRCNPPADISAGVENQARDYLSGLCDGKLHHIPITEYDAKLDDQDKLFPAPKQPKLNIEGYLRSYIYTPKLYAMPVTQANELVERYCIVPEDFSPVMTWKGAGASSRELALEVKPTGVTSPQHPAVKINLPPQSLADTNTQKMKEMINVLQAHHTKAEADVRRKGEAQGVLGLSSRPLKRKFEWETINRTLKYVKKTSWEIAKEDCRTAKVDQSPLCLSAVLQSFGLRAVDLSTDRSETAVKLLKMLNCLKNAEAKQIGWSREGTEQTDGPLFDRMIQLGLPVNQDIDLRKRTFEGLQDKSEVLEEQITGQEGFSSNSEAPKLSQSQPQGGEQIQWVMIPITGLKSQKYCQRKKDNPEDPRFIPQVPIITSCYSLCIPEHLPETTCDTTEFASKHKESTNQNHFQIPVGPEGNALPRRSSSSTPPEEPSPTFPMDVEKQAVCDMLAENLRRMYNGQLEGEAKVKDETVKNKKNKEMEDYVEPEASEVEDYGEEDKEEAKVVEEENEDLAYKHAVSVVDEEKRMEGVADDDDDDDDDEKVLDGSEIKKDEKQEQPDVSPDQNIPLTQKVFPDQNAYPVYKPALPPGQPPLQPFSEYISFYNRSSLPDRMCTVIDTQEEWVTGDPPQGLADIHHHIANQAPKTTYNWNHYLGPDFQSYPNNPSPSPFIPDGSNSYRSQAASQFPSALSQCNSSSGSNTFIMPSLGFPVPGIEYCHARPLCNEPAQTGLPLPQVSSSGAPLPVHPMLTDTNLESVDSTATPNNADLDDRGLQETYPPHTGGLFDSKDRKVIGESSVSLANAMSSPLFRPMIDSLSIPMVDSVPGSGQAQPKDVSSLISKLKPELFTNLVEIIKDVQRNTAQFSHYTKEYFQWMGNIECSPVSVLETENHNLLVLIEIGKDIASHINKVGDWVRLKKACGPKVNTKKLIPDRENVQVPLVDWQGSALNPSAQTTETCRENQGLALRSDKESDAPPSLDFSPSYSQKIPQSLQPLREETIYHTAVEERSGATVSIQKEGTCAVTSKCHYPTEAKVPGYCRRKKWSDFSVPEGRNLCCYIEVPLSDGGRSSRMSPLQQNH</sequence>
<feature type="region of interest" description="Disordered" evidence="1">
    <location>
        <begin position="913"/>
        <end position="956"/>
    </location>
</feature>
<feature type="region of interest" description="Disordered" evidence="1">
    <location>
        <begin position="992"/>
        <end position="1014"/>
    </location>
</feature>
<evidence type="ECO:0000313" key="4">
    <source>
        <dbReference type="Proteomes" id="UP001557470"/>
    </source>
</evidence>
<dbReference type="Pfam" id="PF12509">
    <property type="entry name" value="DUF3715"/>
    <property type="match status" value="1"/>
</dbReference>
<feature type="compositionally biased region" description="Acidic residues" evidence="1">
    <location>
        <begin position="1045"/>
        <end position="1057"/>
    </location>
</feature>
<feature type="region of interest" description="Disordered" evidence="1">
    <location>
        <begin position="1481"/>
        <end position="1500"/>
    </location>
</feature>
<feature type="compositionally biased region" description="Basic and acidic residues" evidence="1">
    <location>
        <begin position="1058"/>
        <end position="1072"/>
    </location>
</feature>
<name>A0ABD0WST6_UMBPY</name>
<dbReference type="PANTHER" id="PTHR16207">
    <property type="entry name" value="SET DOMAIN-CONTAINING PROTEIN"/>
    <property type="match status" value="1"/>
</dbReference>